<feature type="compositionally biased region" description="Acidic residues" evidence="1">
    <location>
        <begin position="3647"/>
        <end position="3667"/>
    </location>
</feature>
<feature type="domain" description="SpaA-like prealbumin fold" evidence="4">
    <location>
        <begin position="3539"/>
        <end position="3624"/>
    </location>
</feature>
<feature type="region of interest" description="Disordered" evidence="1">
    <location>
        <begin position="467"/>
        <end position="504"/>
    </location>
</feature>
<comment type="caution">
    <text evidence="5">The sequence shown here is derived from an EMBL/GenBank/DDBJ whole genome shotgun (WGS) entry which is preliminary data.</text>
</comment>
<feature type="domain" description="SpaA-like prealbumin fold" evidence="4">
    <location>
        <begin position="3061"/>
        <end position="3155"/>
    </location>
</feature>
<feature type="compositionally biased region" description="Acidic residues" evidence="1">
    <location>
        <begin position="709"/>
        <end position="720"/>
    </location>
</feature>
<name>A0ABR7NTZ5_9FIRM</name>
<feature type="transmembrane region" description="Helical" evidence="2">
    <location>
        <begin position="3712"/>
        <end position="3732"/>
    </location>
</feature>
<feature type="signal peptide" evidence="3">
    <location>
        <begin position="1"/>
        <end position="36"/>
    </location>
</feature>
<dbReference type="RefSeq" id="WP_262427780.1">
    <property type="nucleotide sequence ID" value="NZ_JACRTJ010000022.1"/>
</dbReference>
<evidence type="ECO:0000313" key="6">
    <source>
        <dbReference type="Proteomes" id="UP000647491"/>
    </source>
</evidence>
<organism evidence="5 6">
    <name type="scientific">Enterocloster hominis</name>
    <name type="common">ex Liu et al. 2021</name>
    <dbReference type="NCBI Taxonomy" id="2763663"/>
    <lineage>
        <taxon>Bacteria</taxon>
        <taxon>Bacillati</taxon>
        <taxon>Bacillota</taxon>
        <taxon>Clostridia</taxon>
        <taxon>Lachnospirales</taxon>
        <taxon>Lachnospiraceae</taxon>
        <taxon>Enterocloster</taxon>
    </lineage>
</organism>
<dbReference type="Gene3D" id="2.60.40.10">
    <property type="entry name" value="Immunoglobulins"/>
    <property type="match status" value="7"/>
</dbReference>
<keyword evidence="3" id="KW-0732">Signal</keyword>
<feature type="domain" description="SpaA-like prealbumin fold" evidence="4">
    <location>
        <begin position="3450"/>
        <end position="3534"/>
    </location>
</feature>
<proteinExistence type="predicted"/>
<dbReference type="InterPro" id="IPR013783">
    <property type="entry name" value="Ig-like_fold"/>
</dbReference>
<evidence type="ECO:0000256" key="2">
    <source>
        <dbReference type="SAM" id="Phobius"/>
    </source>
</evidence>
<dbReference type="EMBL" id="JACRTJ010000022">
    <property type="protein sequence ID" value="MBC8599587.1"/>
    <property type="molecule type" value="Genomic_DNA"/>
</dbReference>
<feature type="region of interest" description="Disordered" evidence="1">
    <location>
        <begin position="544"/>
        <end position="573"/>
    </location>
</feature>
<evidence type="ECO:0000259" key="4">
    <source>
        <dbReference type="Pfam" id="PF17802"/>
    </source>
</evidence>
<keyword evidence="2" id="KW-0472">Membrane</keyword>
<evidence type="ECO:0000313" key="5">
    <source>
        <dbReference type="EMBL" id="MBC8599587.1"/>
    </source>
</evidence>
<dbReference type="InterPro" id="IPR041033">
    <property type="entry name" value="SpaA_PFL_dom_1"/>
</dbReference>
<sequence>MMECIWNKKSVKRGTALVMAAVLLALAVPFPLPARASSVWPQKATAPFYCLDGGKGWKQVDRYDIYEYDTLPSPLTETQTKRLFWAYPSNWTALKEAARKFDPELYGEIASTASGPNVVKRVKDDPSTRFAWVADHPEIEERAIAAMEQMAADGGEKGKEAPDAIRDATSEETAVSFTVLPFSDGPGALDTEFFLGSEFIRDIAKIEPQSVWDNGSTGGNVGWLDASQDKNIARSVLGEELYEITWSGDSIKIHNNGSATANENALDSTMTEEQKYNKTMVRYKITMRKNSGWYTEGSWNDDYLHEWMDFKACVNAPQHQRLYKAGIEIVPSDMVFYIVVSQEGDGGGPDDDREPAYGGGEPELSFQVFRHEETFQSDYNVRLKKLDDETGMPLKGSQFYLYERFEDGGSLGTDERGAGLSTENISFAPWDGFQIFAEGTTDENGEISHTDSRSYVYSKTYCDGHGVPQWADIPQKDPGSGTGKEDRSGDTSWEEAAEVTRDKNRAAAEEWLSLVEACEAEAEGGVHFHWVSDESAFDQVAGVLESGTGGGEARERDKGGPEEDTGSGSAFEASGCRADCEETYENFTSLRFTYTWKEIQARNGYILHGLHNDDIPVELVTTTSSQNGAVCTRAEGDSGDITENIWYTGSRGSGEIQAETAGREVQTLKAPGISLQSDTERLLTPSNAGRIFTSSNAWKLFSMLWADEGEPEDEDWEEQGGGDFQSYLENARPDGIRHLETGDPGIFSHCNGEEGCGDSWIVKDHRTEGEIHINKRDLNLYKGESEEYSSFGDTEGDGSLEGAVYGLFAAEDIVHPDSELGRDGKLINTGIVYKKDDLTAVAATDRDGNAGFTVYTEAPGTTFDYDVGKTVRRTDPGWKGPGNRYGENLSVNGNCWIGRPLILGRYYVKELSRSEGYELSVNGRSGQWTNKGAGFETPEGAASLRGTSVVSMPELSASMEGEDGSGNGFDQLPFMVTSSGTVDPESGTGGYELIFSGFPEDTEFFRVDTGEKEVTGPHVTGTEEVPVKDENGDQVWKTADTDRSHVRYEPEYGPDGRITGQHPMSRTEPQILRAEHVPQTPVMGLTDLELDETEPMLREKAADHDLTDPEDPAFRYLKAEVEEILNRNGYEIPVMADGTCSSRELPVYSRGVKKGQTDIFGMTAAPGEPAVKTHYGAAVTTLSLEGLGPDAEIAAVLEKILLWYAEHPQWSFGGIDAFEMSGDTCCAVLYAGASVRGSRRFFTMKEENGKAEVDKVYSVLEDPVHLRWMYQEYSREGSHCFQTERRYYMGSGAGKRYYIDVVLTPAVLVDGKGQLQDMDHQVMVYHEAGERIVDYIDGDPEHGWQVPLTETIDKIEITTEKELADTDVRLEQAEYDRKMGIHRVRVASKGTDSFGKAFSDENGRLTLSFMAKLPRKQTVLTKAEVDSLGAGNVYGYRAGDPIGFAEYLARFGNISISASTFTGDGGADTYIVAKHLVYRGQHKITEDGDTVLAPVQVLERPVRQMVKVIKDVDSGEALGNFRFKIYLRSNLERLYCDEDGAITWTDKNGTAVDVDQYHRVFPELVQKLYTVKTERSVLEDHNYEKFFHAVRTADTDKWDLEGQVVNSSFKPFARSLLTGVENTVNSSPEARENAKRSDAVRQFAVTWYLEDQVKEELAENGAEAAYGDQVYDRALYKAILRAEEYLEPFFKYDLDSLYSIRWDSEENGGIDRDKTTLSAWQLKMQGGEAEYAFGISEYLPYGTYVLAEQQPFKAQWMDFENRHYRIDPPKEIVLPSVYEDGWAEIPDRLSEELVYNSKEPPEKTAGRYRIRFDGVKKGNEREPDGKYVVKGHGHSGDFYVYPYGEERDRSSWDGKYAHMLEPWSQTEDFVFRTFLNRLYRTRLRIEKLDAETGEQILHDEAVFALYKADRNEEKDGDGAVKRYEAETVIQGSRAFLEAMGARGIMPFARIQGPGSLFYGTVPAGTPVCREEDCIIFRDQSGVRTGDFLALSSVYDGDEGEPLQITGYVETPEPLTAGVYVLAELLAPAGYARSLPVPVEIYSDGIWYYTGDSQDKRAAVRFSSRKEGEDEAVEDTARIYVNNTGVSLEVSKVKTPASYEGMKVSGRVEGSLSFLEAVYGLENLEPAYNSMGTYQGFGWKKGTLEYLEERKAAGERVEIVYENGIFQGYGYVTRTLETAGDQNRYVAGAEMALFEAIEVRPSGDTGDHRMEGVEIQRDRNGNVLDIQVKKGYAGSAFRLKKDDNGRWSLQEEKRDDTSVLFYDLGNLKVLETGEDGIVYGFGRDGEKIRITPDTRSVYAFQGGQPFLELAGGDLSSLVYDPGAKAFLSMDPGTEIYHLNQEMQRDACVDPYTGLAYVEKSGTGPLGKEEAHYFVWPVISFYDPYGNRIAREKILTGRPGEVNAGTENAYLTGTWDPETGKLEKRLKPFYDSYGMVRYYPVNGETYKKGEAVYDRDGDYLYFRYDDLLEQYHKASYTIGEPETLYDVGDPETEGDGKPVRHRNGEFWIIPNLWISGERSPQDPSEGEMTWGQADMLRRVIPGTYIMEETGVPPGYTRAFPQAVRVEETRDIQRTAMTDEKIRVEILKTDGTETYRIPVVNGESGQTEEWTVEGKGFYSHQMVKGAELALYPARRVYSKDLEKYPKGYYLVKKGNTPAVWNTEDPVDNHPVSKTARWITDGHPMYFEGIPAGDYILEELKTPPGYLPSSMEITIRPVDELQSFVLKDDHTKVEIYKYEEDEKGIRRPLPERHGAGLALYPAVLEENGTVMTENGAYVYQKGNPVDTWTADDLSFYGTELSQAYEAMFREYGEDFERFSWKVYDGKRTGTGERTESRSTGNGETVVQLWSLSDGSCLRVTASRTGPDGDRKFEYQYHYKTGMFRDAPAACSFDTRGGLHRIDRIPEGYYVLVETETPGGYETAEPVLVQVKKENQVIRYYMENRRRQWYADKTDENGRQIRGARLALYRADENGGFSAEEELLEDTWTSGGEGTYTADDLAEGRIPERYGPGDLRLHRLPPVREGTYYLAELRTPDHFSAMEPQKIEIGKDSGGIIQAVNRLSRGRIEILKLDAQWHEKPLPGAWFEVKNAKTGELFRMVTGSDGKAVSGELPAAYLGDDGRAVPYEYQVREIQAPEGFCLDHRVWKFWFSNDHTPVAVQKIKAENEETRLWFSKSSFHTDHFVKGARLAIYNAKAENGKMQPWGEPLETWISGPEPHLVSGKLSGGRTYFLVEEEAPEGYSAADPVMFTVSADGRSIAEISGASSLIQILYDAEKDRIGSILVRERRVQGGWITLKRDGKEILTAPMTGELTAFKEAVEQENAGAVLTWEETVGFSDGSSMILEKETICLSDKNRERILKSRKRVPVGTRYAFCGHGHTVLETWKTEGGGLTHEIVNEENSHGEPLLAKGEAYTLEEIVVFSDGTEFLSGRVSVSIGENGKMILADLKNKETDVRIRKTDLITGEEISGAVLSIKSLDGKLVKEWISGEEIQITGILKPGETYLLAEVLPASGYAWAEEIPFAVGGGGGIHRVRMEDRPTQAEIRKTDMVTGEELPGAVLVLKDKNGHVVDRWTSGNTPHRIMGRLNAGEAYTLSEVTAPSGYQIAEEVTFTVSKDGTIDRVVMEDKRKEPEKPEKPGKPEKPERPVPDDDRETEPETPDETETPETEPMEEPRKKGIITAQYEIELDGRGELRISHPSRIRTKIPRAGDQQRPWVYGALAVLGILGGSICLILWRRDTFEK</sequence>
<feature type="region of interest" description="Disordered" evidence="1">
    <location>
        <begin position="709"/>
        <end position="729"/>
    </location>
</feature>
<feature type="compositionally biased region" description="Basic and acidic residues" evidence="1">
    <location>
        <begin position="3619"/>
        <end position="3646"/>
    </location>
</feature>
<feature type="region of interest" description="Disordered" evidence="1">
    <location>
        <begin position="3619"/>
        <end position="3674"/>
    </location>
</feature>
<evidence type="ECO:0000256" key="3">
    <source>
        <dbReference type="SAM" id="SignalP"/>
    </source>
</evidence>
<keyword evidence="2" id="KW-0812">Transmembrane</keyword>
<evidence type="ECO:0000256" key="1">
    <source>
        <dbReference type="SAM" id="MobiDB-lite"/>
    </source>
</evidence>
<reference evidence="5 6" key="1">
    <citation type="submission" date="2020-08" db="EMBL/GenBank/DDBJ databases">
        <title>Genome public.</title>
        <authorList>
            <person name="Liu C."/>
            <person name="Sun Q."/>
        </authorList>
    </citation>
    <scope>NUCLEOTIDE SEQUENCE [LARGE SCALE GENOMIC DNA]</scope>
    <source>
        <strain evidence="5 6">BX10</strain>
    </source>
</reference>
<feature type="chain" id="PRO_5047485782" description="SpaA-like prealbumin fold domain-containing protein" evidence="3">
    <location>
        <begin position="37"/>
        <end position="3739"/>
    </location>
</feature>
<keyword evidence="2" id="KW-1133">Transmembrane helix</keyword>
<dbReference type="Pfam" id="PF17802">
    <property type="entry name" value="SpaA"/>
    <property type="match status" value="3"/>
</dbReference>
<protein>
    <recommendedName>
        <fullName evidence="4">SpaA-like prealbumin fold domain-containing protein</fullName>
    </recommendedName>
</protein>
<accession>A0ABR7NTZ5</accession>
<gene>
    <name evidence="5" type="ORF">H8708_10185</name>
</gene>
<feature type="compositionally biased region" description="Basic and acidic residues" evidence="1">
    <location>
        <begin position="552"/>
        <end position="561"/>
    </location>
</feature>
<keyword evidence="6" id="KW-1185">Reference proteome</keyword>
<dbReference type="Proteomes" id="UP000647491">
    <property type="component" value="Unassembled WGS sequence"/>
</dbReference>